<keyword evidence="5" id="KW-0560">Oxidoreductase</keyword>
<dbReference type="CDD" id="cd02793">
    <property type="entry name" value="MopB_CT_DMSOR-BSOR-TMAOR"/>
    <property type="match status" value="1"/>
</dbReference>
<proteinExistence type="inferred from homology"/>
<evidence type="ECO:0000313" key="8">
    <source>
        <dbReference type="EMBL" id="GHB17170.1"/>
    </source>
</evidence>
<dbReference type="Gene3D" id="3.40.50.740">
    <property type="match status" value="1"/>
</dbReference>
<keyword evidence="4" id="KW-0479">Metal-binding</keyword>
<name>A0ABQ3DUV5_9GAMM</name>
<gene>
    <name evidence="8" type="ORF">GCM10009038_14860</name>
</gene>
<comment type="similarity">
    <text evidence="2">Belongs to the prokaryotic molybdopterin-containing oxidoreductase family.</text>
</comment>
<evidence type="ECO:0000259" key="7">
    <source>
        <dbReference type="Pfam" id="PF01568"/>
    </source>
</evidence>
<accession>A0ABQ3DUV5</accession>
<dbReference type="Gene3D" id="3.40.228.10">
    <property type="entry name" value="Dimethylsulfoxide Reductase, domain 2"/>
    <property type="match status" value="1"/>
</dbReference>
<evidence type="ECO:0000256" key="4">
    <source>
        <dbReference type="ARBA" id="ARBA00022723"/>
    </source>
</evidence>
<dbReference type="Pfam" id="PF00384">
    <property type="entry name" value="Molybdopterin"/>
    <property type="match status" value="1"/>
</dbReference>
<keyword evidence="9" id="KW-1185">Reference proteome</keyword>
<comment type="caution">
    <text evidence="8">The sequence shown here is derived from an EMBL/GenBank/DDBJ whole genome shotgun (WGS) entry which is preliminary data.</text>
</comment>
<evidence type="ECO:0000256" key="3">
    <source>
        <dbReference type="ARBA" id="ARBA00022505"/>
    </source>
</evidence>
<feature type="domain" description="Molybdopterin dinucleotide-binding" evidence="7">
    <location>
        <begin position="625"/>
        <end position="743"/>
    </location>
</feature>
<evidence type="ECO:0000256" key="2">
    <source>
        <dbReference type="ARBA" id="ARBA00010312"/>
    </source>
</evidence>
<dbReference type="InterPro" id="IPR006656">
    <property type="entry name" value="Mopterin_OxRdtase"/>
</dbReference>
<organism evidence="8 9">
    <name type="scientific">Salinicola rhizosphaerae</name>
    <dbReference type="NCBI Taxonomy" id="1443141"/>
    <lineage>
        <taxon>Bacteria</taxon>
        <taxon>Pseudomonadati</taxon>
        <taxon>Pseudomonadota</taxon>
        <taxon>Gammaproteobacteria</taxon>
        <taxon>Oceanospirillales</taxon>
        <taxon>Halomonadaceae</taxon>
        <taxon>Salinicola</taxon>
    </lineage>
</organism>
<dbReference type="Gene3D" id="3.90.55.10">
    <property type="entry name" value="Dimethylsulfoxide Reductase, domain 3"/>
    <property type="match status" value="1"/>
</dbReference>
<evidence type="ECO:0000256" key="5">
    <source>
        <dbReference type="ARBA" id="ARBA00023002"/>
    </source>
</evidence>
<dbReference type="PANTHER" id="PTHR43742:SF10">
    <property type="entry name" value="TRIMETHYLAMINE-N-OXIDE REDUCTASE 2"/>
    <property type="match status" value="1"/>
</dbReference>
<dbReference type="PANTHER" id="PTHR43742">
    <property type="entry name" value="TRIMETHYLAMINE-N-OXIDE REDUCTASE"/>
    <property type="match status" value="1"/>
</dbReference>
<protein>
    <submittedName>
        <fullName evidence="8">Dimethylsulfoxide reductase</fullName>
    </submittedName>
</protein>
<dbReference type="InterPro" id="IPR041954">
    <property type="entry name" value="CT_DMSOR/BSOR/TMAOR"/>
</dbReference>
<dbReference type="Gene3D" id="2.40.40.20">
    <property type="match status" value="1"/>
</dbReference>
<evidence type="ECO:0000313" key="9">
    <source>
        <dbReference type="Proteomes" id="UP000646745"/>
    </source>
</evidence>
<evidence type="ECO:0000256" key="1">
    <source>
        <dbReference type="ARBA" id="ARBA00001942"/>
    </source>
</evidence>
<dbReference type="Pfam" id="PF01568">
    <property type="entry name" value="Molydop_binding"/>
    <property type="match status" value="1"/>
</dbReference>
<sequence length="769" mass="85117">MSPHYMAYHWGLYEVENGMTDRARLTPYRHDPDPSPIGPAALDESVDRARVRRPAVRKSWLAAQRGAQSEALPRGKDRFVEVSWEEAIDLVARELTRVTEKYGSESVFGGSYGWSSAGRFHHAQSQVHRFLNLTGGYVSHVGSYSMGAARALMQYLVAPMDQLMAEHTDWQTLAEHTELFVTFGGVPAKNAQISAGGTVNHRIPGGLRAMQEAGCRFVNVSPVRDDLETGGAFEWWAIRPNTDTALILGIAHTLLVEGRFDADFVESHCVGFRQFQRYLQGELDGEVKSAAWSESITGIREADVVALARDMASHRTMINMAWSLQRAHHGEQPYWALVALAAMLGQIGLPGGGFGVCYGAENLMGSPHRQVRGPRFSQGINRVSAFIPVARITDMLLEPGATFTYQGGEHRYPDIRLIYWAGGNPFHHHQDLNRLVRAWQKPETIIVNEPFWTPLAKMADIVLPATLPSERNDIFFAKREPAVAYMKQARAVVGEARNDYDIFAAIAERMEIAEAFSEGRDADGWVRHLYEEWQVAMTEDGLDVPDFESFIEQGLVEIPDDGKPVIMLEAFRQDPLTYPLATPSGRIEISSETIAGYGLEDCPGYPCWMPPAEWLGAPEAERWPLHMISDQPARRLHSQFDNSPHSLAGKIQGREPVCMHPDDARARGLSDGDVVKLHNARGSCLAGLVVTDGIRPGVVKLSTGAWFDPTSDDTALERHGNPNVLTLDIPTSSFAQGCSAQTCLVEISAWSEPLPDIRAHDPPDGISNR</sequence>
<feature type="domain" description="Molybdopterin oxidoreductase" evidence="6">
    <location>
        <begin position="50"/>
        <end position="509"/>
    </location>
</feature>
<keyword evidence="3" id="KW-0500">Molybdenum</keyword>
<dbReference type="InterPro" id="IPR006657">
    <property type="entry name" value="MoPterin_dinucl-bd_dom"/>
</dbReference>
<dbReference type="SUPFAM" id="SSF50692">
    <property type="entry name" value="ADC-like"/>
    <property type="match status" value="1"/>
</dbReference>
<comment type="cofactor">
    <cofactor evidence="1">
        <name>Mo-bis(molybdopterin guanine dinucleotide)</name>
        <dbReference type="ChEBI" id="CHEBI:60539"/>
    </cofactor>
</comment>
<dbReference type="EMBL" id="BMZI01000003">
    <property type="protein sequence ID" value="GHB17170.1"/>
    <property type="molecule type" value="Genomic_DNA"/>
</dbReference>
<dbReference type="RefSeq" id="WP_189444036.1">
    <property type="nucleotide sequence ID" value="NZ_BMZI01000003.1"/>
</dbReference>
<dbReference type="InterPro" id="IPR009010">
    <property type="entry name" value="Asp_de-COase-like_dom_sf"/>
</dbReference>
<evidence type="ECO:0000259" key="6">
    <source>
        <dbReference type="Pfam" id="PF00384"/>
    </source>
</evidence>
<dbReference type="Proteomes" id="UP000646745">
    <property type="component" value="Unassembled WGS sequence"/>
</dbReference>
<dbReference type="SUPFAM" id="SSF53706">
    <property type="entry name" value="Formate dehydrogenase/DMSO reductase, domains 1-3"/>
    <property type="match status" value="1"/>
</dbReference>
<reference evidence="9" key="1">
    <citation type="journal article" date="2019" name="Int. J. Syst. Evol. Microbiol.">
        <title>The Global Catalogue of Microorganisms (GCM) 10K type strain sequencing project: providing services to taxonomists for standard genome sequencing and annotation.</title>
        <authorList>
            <consortium name="The Broad Institute Genomics Platform"/>
            <consortium name="The Broad Institute Genome Sequencing Center for Infectious Disease"/>
            <person name="Wu L."/>
            <person name="Ma J."/>
        </authorList>
    </citation>
    <scope>NUCLEOTIDE SEQUENCE [LARGE SCALE GENOMIC DNA]</scope>
    <source>
        <strain evidence="9">KCTC 32998</strain>
    </source>
</reference>
<dbReference type="InterPro" id="IPR050612">
    <property type="entry name" value="Prok_Mopterin_Oxidored"/>
</dbReference>